<dbReference type="RefSeq" id="WP_214172297.1">
    <property type="nucleotide sequence ID" value="NZ_JAHCVJ010000006.1"/>
</dbReference>
<dbReference type="SMART" id="SM00448">
    <property type="entry name" value="REC"/>
    <property type="match status" value="1"/>
</dbReference>
<comment type="caution">
    <text evidence="10">The sequence shown here is derived from an EMBL/GenBank/DDBJ whole genome shotgun (WGS) entry which is preliminary data.</text>
</comment>
<dbReference type="InterPro" id="IPR050482">
    <property type="entry name" value="Sensor_HK_TwoCompSys"/>
</dbReference>
<dbReference type="InterPro" id="IPR013656">
    <property type="entry name" value="PAS_4"/>
</dbReference>
<evidence type="ECO:0000256" key="5">
    <source>
        <dbReference type="SAM" id="Coils"/>
    </source>
</evidence>
<dbReference type="SMART" id="SM00387">
    <property type="entry name" value="HATPase_c"/>
    <property type="match status" value="1"/>
</dbReference>
<dbReference type="InterPro" id="IPR011712">
    <property type="entry name" value="Sig_transdc_His_kin_sub3_dim/P"/>
</dbReference>
<feature type="domain" description="Response regulatory" evidence="7">
    <location>
        <begin position="2"/>
        <end position="116"/>
    </location>
</feature>
<dbReference type="SMART" id="SM00091">
    <property type="entry name" value="PAS"/>
    <property type="match status" value="1"/>
</dbReference>
<dbReference type="Pfam" id="PF02518">
    <property type="entry name" value="HATPase_c"/>
    <property type="match status" value="1"/>
</dbReference>
<gene>
    <name evidence="10" type="ORF">KI809_14520</name>
</gene>
<name>A0AAW4L448_9BACT</name>
<keyword evidence="2" id="KW-0418">Kinase</keyword>
<dbReference type="InterPro" id="IPR011006">
    <property type="entry name" value="CheY-like_superfamily"/>
</dbReference>
<keyword evidence="5" id="KW-0175">Coiled coil</keyword>
<dbReference type="PROSITE" id="PS50109">
    <property type="entry name" value="HIS_KIN"/>
    <property type="match status" value="1"/>
</dbReference>
<dbReference type="CDD" id="cd00130">
    <property type="entry name" value="PAS"/>
    <property type="match status" value="1"/>
</dbReference>
<dbReference type="GO" id="GO:0046983">
    <property type="term" value="F:protein dimerization activity"/>
    <property type="evidence" value="ECO:0007669"/>
    <property type="project" value="InterPro"/>
</dbReference>
<dbReference type="Pfam" id="PF00072">
    <property type="entry name" value="Response_reg"/>
    <property type="match status" value="1"/>
</dbReference>
<keyword evidence="11" id="KW-1185">Reference proteome</keyword>
<dbReference type="InterPro" id="IPR035965">
    <property type="entry name" value="PAS-like_dom_sf"/>
</dbReference>
<dbReference type="PROSITE" id="PS50113">
    <property type="entry name" value="PAC"/>
    <property type="match status" value="1"/>
</dbReference>
<keyword evidence="4" id="KW-0597">Phosphoprotein</keyword>
<evidence type="ECO:0000256" key="4">
    <source>
        <dbReference type="PROSITE-ProRule" id="PRU00169"/>
    </source>
</evidence>
<evidence type="ECO:0000259" key="7">
    <source>
        <dbReference type="PROSITE" id="PS50110"/>
    </source>
</evidence>
<dbReference type="SMART" id="SM00086">
    <property type="entry name" value="PAC"/>
    <property type="match status" value="1"/>
</dbReference>
<dbReference type="InterPro" id="IPR005467">
    <property type="entry name" value="His_kinase_dom"/>
</dbReference>
<dbReference type="GO" id="GO:0016020">
    <property type="term" value="C:membrane"/>
    <property type="evidence" value="ECO:0007669"/>
    <property type="project" value="InterPro"/>
</dbReference>
<evidence type="ECO:0000313" key="10">
    <source>
        <dbReference type="EMBL" id="MBT0665519.1"/>
    </source>
</evidence>
<dbReference type="EMBL" id="JAHCVJ010000006">
    <property type="protein sequence ID" value="MBT0665519.1"/>
    <property type="molecule type" value="Genomic_DNA"/>
</dbReference>
<feature type="domain" description="PAS" evidence="8">
    <location>
        <begin position="168"/>
        <end position="213"/>
    </location>
</feature>
<protein>
    <submittedName>
        <fullName evidence="10">Response regulator</fullName>
    </submittedName>
</protein>
<feature type="coiled-coil region" evidence="5">
    <location>
        <begin position="284"/>
        <end position="311"/>
    </location>
</feature>
<sequence length="523" mass="57426">MKFLIVDDNPDDRRMLRHLLSAHGHDVLEACNGHQGLQLVSANSPDLIISDVLMPVMDGFQFLHDLRKISSVPFIFYSAVYDGTRDMQLANSLGADGYIIKPTDPAELVKEIARISGKASTMKDCGLGDAEYLKKYNQVVVNKLEEQVRELEISLAERQRMAGELAAREQEFRSLAENAPDNIVRYDLKGRKLYVNPALERTLGIPAAELIGKDPGESDPNGTLADYHAALQKVIATGVGAEMLLVFADATGSVVHHEIRFVPERDQNGTITGVLGIGRDITERKAAEQALLNEQKRLAEMALELSMAEERERRRIAATLHDCIGQDLALSRIKLGMLARASLTDTERDILGNSQEILDRVISNVRNLTHLICPPILETAGLEAALKWLGRQMEADYGLRVKFTSGLDEKAVGVEVHHELYHAVRELLINVVKHAQTGSARLIAGSERDCVTIRVEDDGVGFDRGVVAQRHDSESGGFGLFNIDRRVSHFGGSVVVDSAPYAGTRVTIQMPLTSATETGTALQ</sequence>
<feature type="domain" description="PAC" evidence="9">
    <location>
        <begin position="239"/>
        <end position="293"/>
    </location>
</feature>
<dbReference type="SUPFAM" id="SSF55785">
    <property type="entry name" value="PYP-like sensor domain (PAS domain)"/>
    <property type="match status" value="1"/>
</dbReference>
<dbReference type="Proteomes" id="UP000811899">
    <property type="component" value="Unassembled WGS sequence"/>
</dbReference>
<evidence type="ECO:0000259" key="9">
    <source>
        <dbReference type="PROSITE" id="PS50113"/>
    </source>
</evidence>
<evidence type="ECO:0000256" key="3">
    <source>
        <dbReference type="ARBA" id="ARBA00023012"/>
    </source>
</evidence>
<keyword evidence="1" id="KW-0808">Transferase</keyword>
<dbReference type="InterPro" id="IPR001789">
    <property type="entry name" value="Sig_transdc_resp-reg_receiver"/>
</dbReference>
<dbReference type="InterPro" id="IPR036890">
    <property type="entry name" value="HATPase_C_sf"/>
</dbReference>
<dbReference type="PROSITE" id="PS50110">
    <property type="entry name" value="RESPONSE_REGULATORY"/>
    <property type="match status" value="1"/>
</dbReference>
<dbReference type="AlphaFoldDB" id="A0AAW4L448"/>
<evidence type="ECO:0000313" key="11">
    <source>
        <dbReference type="Proteomes" id="UP000811899"/>
    </source>
</evidence>
<keyword evidence="3" id="KW-0902">Two-component regulatory system</keyword>
<dbReference type="Gene3D" id="3.30.565.10">
    <property type="entry name" value="Histidine kinase-like ATPase, C-terminal domain"/>
    <property type="match status" value="1"/>
</dbReference>
<dbReference type="Gene3D" id="1.20.5.1930">
    <property type="match status" value="1"/>
</dbReference>
<dbReference type="PANTHER" id="PTHR24421:SF58">
    <property type="entry name" value="SIGNAL TRANSDUCTION HISTIDINE-PROTEIN KINASE_PHOSPHATASE UHPB"/>
    <property type="match status" value="1"/>
</dbReference>
<reference evidence="10 11" key="1">
    <citation type="submission" date="2021-05" db="EMBL/GenBank/DDBJ databases">
        <title>The draft genome of Geobacter pelophilus DSM 12255.</title>
        <authorList>
            <person name="Xu Z."/>
            <person name="Masuda Y."/>
            <person name="Itoh H."/>
            <person name="Senoo K."/>
        </authorList>
    </citation>
    <scope>NUCLEOTIDE SEQUENCE [LARGE SCALE GENOMIC DNA]</scope>
    <source>
        <strain evidence="10 11">DSM 12255</strain>
    </source>
</reference>
<dbReference type="GO" id="GO:0000155">
    <property type="term" value="F:phosphorelay sensor kinase activity"/>
    <property type="evidence" value="ECO:0007669"/>
    <property type="project" value="InterPro"/>
</dbReference>
<evidence type="ECO:0000259" key="6">
    <source>
        <dbReference type="PROSITE" id="PS50109"/>
    </source>
</evidence>
<dbReference type="Gene3D" id="3.40.50.2300">
    <property type="match status" value="1"/>
</dbReference>
<dbReference type="PROSITE" id="PS50112">
    <property type="entry name" value="PAS"/>
    <property type="match status" value="1"/>
</dbReference>
<organism evidence="10 11">
    <name type="scientific">Geoanaerobacter pelophilus</name>
    <dbReference type="NCBI Taxonomy" id="60036"/>
    <lineage>
        <taxon>Bacteria</taxon>
        <taxon>Pseudomonadati</taxon>
        <taxon>Thermodesulfobacteriota</taxon>
        <taxon>Desulfuromonadia</taxon>
        <taxon>Geobacterales</taxon>
        <taxon>Geobacteraceae</taxon>
        <taxon>Geoanaerobacter</taxon>
    </lineage>
</organism>
<evidence type="ECO:0000259" key="8">
    <source>
        <dbReference type="PROSITE" id="PS50112"/>
    </source>
</evidence>
<proteinExistence type="predicted"/>
<dbReference type="InterPro" id="IPR000014">
    <property type="entry name" value="PAS"/>
</dbReference>
<feature type="modified residue" description="4-aspartylphosphate" evidence="4">
    <location>
        <position position="51"/>
    </location>
</feature>
<dbReference type="InterPro" id="IPR001610">
    <property type="entry name" value="PAC"/>
</dbReference>
<evidence type="ECO:0000256" key="2">
    <source>
        <dbReference type="ARBA" id="ARBA00022777"/>
    </source>
</evidence>
<dbReference type="Gene3D" id="3.30.450.20">
    <property type="entry name" value="PAS domain"/>
    <property type="match status" value="1"/>
</dbReference>
<dbReference type="NCBIfam" id="TIGR00229">
    <property type="entry name" value="sensory_box"/>
    <property type="match status" value="1"/>
</dbReference>
<evidence type="ECO:0000256" key="1">
    <source>
        <dbReference type="ARBA" id="ARBA00022679"/>
    </source>
</evidence>
<dbReference type="Pfam" id="PF07730">
    <property type="entry name" value="HisKA_3"/>
    <property type="match status" value="1"/>
</dbReference>
<dbReference type="InterPro" id="IPR000700">
    <property type="entry name" value="PAS-assoc_C"/>
</dbReference>
<dbReference type="CDD" id="cd16917">
    <property type="entry name" value="HATPase_UhpB-NarQ-NarX-like"/>
    <property type="match status" value="1"/>
</dbReference>
<dbReference type="SUPFAM" id="SSF52172">
    <property type="entry name" value="CheY-like"/>
    <property type="match status" value="1"/>
</dbReference>
<dbReference type="CDD" id="cd00156">
    <property type="entry name" value="REC"/>
    <property type="match status" value="1"/>
</dbReference>
<dbReference type="SUPFAM" id="SSF55874">
    <property type="entry name" value="ATPase domain of HSP90 chaperone/DNA topoisomerase II/histidine kinase"/>
    <property type="match status" value="1"/>
</dbReference>
<feature type="domain" description="Histidine kinase" evidence="6">
    <location>
        <begin position="419"/>
        <end position="514"/>
    </location>
</feature>
<dbReference type="Pfam" id="PF08448">
    <property type="entry name" value="PAS_4"/>
    <property type="match status" value="1"/>
</dbReference>
<dbReference type="InterPro" id="IPR003594">
    <property type="entry name" value="HATPase_dom"/>
</dbReference>
<dbReference type="PANTHER" id="PTHR24421">
    <property type="entry name" value="NITRATE/NITRITE SENSOR PROTEIN NARX-RELATED"/>
    <property type="match status" value="1"/>
</dbReference>
<accession>A0AAW4L448</accession>